<keyword evidence="1" id="KW-0812">Transmembrane</keyword>
<feature type="transmembrane region" description="Helical" evidence="1">
    <location>
        <begin position="7"/>
        <end position="30"/>
    </location>
</feature>
<keyword evidence="1" id="KW-0472">Membrane</keyword>
<organism evidence="2">
    <name type="scientific">Christensenella massiliensis</name>
    <dbReference type="NCBI Taxonomy" id="1805714"/>
    <lineage>
        <taxon>Bacteria</taxon>
        <taxon>Bacillati</taxon>
        <taxon>Bacillota</taxon>
        <taxon>Clostridia</taxon>
        <taxon>Christensenellales</taxon>
        <taxon>Christensenellaceae</taxon>
        <taxon>Christensenella</taxon>
    </lineage>
</organism>
<dbReference type="RefSeq" id="WP_353423828.1">
    <property type="nucleotide sequence ID" value="NZ_CP117826.1"/>
</dbReference>
<accession>A0AAU8A9P1</accession>
<proteinExistence type="predicted"/>
<feature type="transmembrane region" description="Helical" evidence="1">
    <location>
        <begin position="36"/>
        <end position="54"/>
    </location>
</feature>
<feature type="transmembrane region" description="Helical" evidence="1">
    <location>
        <begin position="93"/>
        <end position="114"/>
    </location>
</feature>
<feature type="transmembrane region" description="Helical" evidence="1">
    <location>
        <begin position="61"/>
        <end position="81"/>
    </location>
</feature>
<reference evidence="2" key="1">
    <citation type="submission" date="2023-02" db="EMBL/GenBank/DDBJ databases">
        <title>Gut commensal Christensenella minuta modulates host metabolism via a new class of secondary bile acids.</title>
        <authorList>
            <person name="Liu C."/>
        </authorList>
    </citation>
    <scope>NUCLEOTIDE SEQUENCE</scope>
    <source>
        <strain evidence="2">CA70</strain>
    </source>
</reference>
<protein>
    <submittedName>
        <fullName evidence="2">Uncharacterized protein</fullName>
    </submittedName>
</protein>
<name>A0AAU8A9P1_9FIRM</name>
<sequence>MPRKHFLQAIFAAIILLVEFLLCRFILFDWHGMKDFPLLLFLFGMGVIFLSLPSVSHAIRFSVPIGYAVGFFSGILFHSYGTDPGGGRTDNLWLIWGAVYLVCILAGIVLEILYRRRHKARAARSAEKKNRH</sequence>
<keyword evidence="1" id="KW-1133">Transmembrane helix</keyword>
<dbReference type="EMBL" id="CP117826">
    <property type="protein sequence ID" value="XCC62918.1"/>
    <property type="molecule type" value="Genomic_DNA"/>
</dbReference>
<evidence type="ECO:0000256" key="1">
    <source>
        <dbReference type="SAM" id="Phobius"/>
    </source>
</evidence>
<evidence type="ECO:0000313" key="2">
    <source>
        <dbReference type="EMBL" id="XCC62918.1"/>
    </source>
</evidence>
<dbReference type="AlphaFoldDB" id="A0AAU8A9P1"/>
<gene>
    <name evidence="2" type="ORF">PUP29_03070</name>
</gene>